<dbReference type="InterPro" id="IPR047640">
    <property type="entry name" value="RpiR-like"/>
</dbReference>
<dbReference type="AlphaFoldDB" id="A0A1Q8QUF1"/>
<dbReference type="InterPro" id="IPR009057">
    <property type="entry name" value="Homeodomain-like_sf"/>
</dbReference>
<name>A0A1Q8QUF1_9FIRM</name>
<dbReference type="CDD" id="cd05013">
    <property type="entry name" value="SIS_RpiR"/>
    <property type="match status" value="1"/>
</dbReference>
<dbReference type="EMBL" id="MLBF01000021">
    <property type="protein sequence ID" value="OLN30993.1"/>
    <property type="molecule type" value="Genomic_DNA"/>
</dbReference>
<evidence type="ECO:0000256" key="1">
    <source>
        <dbReference type="ARBA" id="ARBA00023015"/>
    </source>
</evidence>
<dbReference type="Gene3D" id="1.10.10.10">
    <property type="entry name" value="Winged helix-like DNA-binding domain superfamily/Winged helix DNA-binding domain"/>
    <property type="match status" value="1"/>
</dbReference>
<feature type="domain" description="SIS" evidence="5">
    <location>
        <begin position="127"/>
        <end position="267"/>
    </location>
</feature>
<dbReference type="Proteomes" id="UP000186102">
    <property type="component" value="Unassembled WGS sequence"/>
</dbReference>
<evidence type="ECO:0000259" key="5">
    <source>
        <dbReference type="PROSITE" id="PS51464"/>
    </source>
</evidence>
<evidence type="ECO:0000256" key="2">
    <source>
        <dbReference type="ARBA" id="ARBA00023125"/>
    </source>
</evidence>
<dbReference type="STRING" id="1888891.DSOL_2880"/>
<evidence type="ECO:0000313" key="7">
    <source>
        <dbReference type="Proteomes" id="UP000186102"/>
    </source>
</evidence>
<dbReference type="PANTHER" id="PTHR30514">
    <property type="entry name" value="GLUCOKINASE"/>
    <property type="match status" value="1"/>
</dbReference>
<evidence type="ECO:0000259" key="4">
    <source>
        <dbReference type="PROSITE" id="PS51071"/>
    </source>
</evidence>
<evidence type="ECO:0000313" key="6">
    <source>
        <dbReference type="EMBL" id="OLN30993.1"/>
    </source>
</evidence>
<dbReference type="GO" id="GO:0097367">
    <property type="term" value="F:carbohydrate derivative binding"/>
    <property type="evidence" value="ECO:0007669"/>
    <property type="project" value="InterPro"/>
</dbReference>
<dbReference type="InterPro" id="IPR035472">
    <property type="entry name" value="RpiR-like_SIS"/>
</dbReference>
<keyword evidence="2" id="KW-0238">DNA-binding</keyword>
<keyword evidence="1" id="KW-0805">Transcription regulation</keyword>
<dbReference type="SUPFAM" id="SSF53697">
    <property type="entry name" value="SIS domain"/>
    <property type="match status" value="1"/>
</dbReference>
<dbReference type="InterPro" id="IPR000281">
    <property type="entry name" value="HTH_RpiR"/>
</dbReference>
<accession>A0A1Q8QUF1</accession>
<dbReference type="OrthoDB" id="3684496at2"/>
<keyword evidence="3" id="KW-0804">Transcription</keyword>
<dbReference type="Gene3D" id="3.40.50.10490">
    <property type="entry name" value="Glucose-6-phosphate isomerase like protein, domain 1"/>
    <property type="match status" value="1"/>
</dbReference>
<dbReference type="GO" id="GO:0003700">
    <property type="term" value="F:DNA-binding transcription factor activity"/>
    <property type="evidence" value="ECO:0007669"/>
    <property type="project" value="InterPro"/>
</dbReference>
<dbReference type="InterPro" id="IPR001347">
    <property type="entry name" value="SIS_dom"/>
</dbReference>
<reference evidence="6 7" key="1">
    <citation type="submission" date="2016-09" db="EMBL/GenBank/DDBJ databases">
        <title>Complete genome of Desulfosporosinus sp. OL.</title>
        <authorList>
            <person name="Mardanov A."/>
            <person name="Beletsky A."/>
            <person name="Panova A."/>
            <person name="Karnachuk O."/>
            <person name="Ravin N."/>
        </authorList>
    </citation>
    <scope>NUCLEOTIDE SEQUENCE [LARGE SCALE GENOMIC DNA]</scope>
    <source>
        <strain evidence="6 7">OL</strain>
    </source>
</reference>
<feature type="domain" description="HTH rpiR-type" evidence="4">
    <location>
        <begin position="7"/>
        <end position="83"/>
    </location>
</feature>
<evidence type="ECO:0000256" key="3">
    <source>
        <dbReference type="ARBA" id="ARBA00023163"/>
    </source>
</evidence>
<comment type="caution">
    <text evidence="6">The sequence shown here is derived from an EMBL/GenBank/DDBJ whole genome shotgun (WGS) entry which is preliminary data.</text>
</comment>
<dbReference type="InterPro" id="IPR046348">
    <property type="entry name" value="SIS_dom_sf"/>
</dbReference>
<dbReference type="Pfam" id="PF01380">
    <property type="entry name" value="SIS"/>
    <property type="match status" value="1"/>
</dbReference>
<dbReference type="PANTHER" id="PTHR30514:SF10">
    <property type="entry name" value="MURR_RPIR FAMILY TRANSCRIPTIONAL REGULATOR"/>
    <property type="match status" value="1"/>
</dbReference>
<keyword evidence="7" id="KW-1185">Reference proteome</keyword>
<sequence length="285" mass="31502">MEDNHLQGCLARVRGILPSLKSAESRVARYILQNPDQIIHLSITELAEFAQSAEATIFRLCKRLGYGGYQAFKISLASDLVKPLQNIHQEITPDDTLLTIAAKVFQSNMEALQDTLTLVDERSLEKAVQTLHQATRIEFYGLGGSAPIAMDAYHKFIRVGIPCIALTDSHMQVISARLLQPGAVVFAISHSGSNIDIVQALITARQAGAVTICLTNYPKSPVTKESDICLLSSSRESHYRSEAMSSRIAQLSIIDTLFVGVSLLRRDILLENLQKIREVIALKRY</sequence>
<dbReference type="SUPFAM" id="SSF46689">
    <property type="entry name" value="Homeodomain-like"/>
    <property type="match status" value="1"/>
</dbReference>
<proteinExistence type="predicted"/>
<dbReference type="GO" id="GO:1901135">
    <property type="term" value="P:carbohydrate derivative metabolic process"/>
    <property type="evidence" value="ECO:0007669"/>
    <property type="project" value="InterPro"/>
</dbReference>
<dbReference type="PROSITE" id="PS51071">
    <property type="entry name" value="HTH_RPIR"/>
    <property type="match status" value="1"/>
</dbReference>
<dbReference type="Pfam" id="PF01418">
    <property type="entry name" value="HTH_6"/>
    <property type="match status" value="1"/>
</dbReference>
<organism evidence="6 7">
    <name type="scientific">Desulfosporosinus metallidurans</name>
    <dbReference type="NCBI Taxonomy" id="1888891"/>
    <lineage>
        <taxon>Bacteria</taxon>
        <taxon>Bacillati</taxon>
        <taxon>Bacillota</taxon>
        <taxon>Clostridia</taxon>
        <taxon>Eubacteriales</taxon>
        <taxon>Desulfitobacteriaceae</taxon>
        <taxon>Desulfosporosinus</taxon>
    </lineage>
</organism>
<dbReference type="PROSITE" id="PS51464">
    <property type="entry name" value="SIS"/>
    <property type="match status" value="1"/>
</dbReference>
<protein>
    <submittedName>
        <fullName evidence="6">Sialic acid utilization regulator, RpiR family</fullName>
    </submittedName>
</protein>
<dbReference type="GO" id="GO:0003677">
    <property type="term" value="F:DNA binding"/>
    <property type="evidence" value="ECO:0007669"/>
    <property type="project" value="UniProtKB-KW"/>
</dbReference>
<dbReference type="InterPro" id="IPR036388">
    <property type="entry name" value="WH-like_DNA-bd_sf"/>
</dbReference>
<dbReference type="RefSeq" id="WP_075365433.1">
    <property type="nucleotide sequence ID" value="NZ_MLBF01000021.1"/>
</dbReference>
<gene>
    <name evidence="6" type="ORF">DSOL_2880</name>
</gene>